<evidence type="ECO:0000313" key="2">
    <source>
        <dbReference type="Proteomes" id="UP001565236"/>
    </source>
</evidence>
<dbReference type="EMBL" id="JBCLUF010000010">
    <property type="protein sequence ID" value="MEY8662050.1"/>
    <property type="molecule type" value="Genomic_DNA"/>
</dbReference>
<dbReference type="Proteomes" id="UP001565236">
    <property type="component" value="Unassembled WGS sequence"/>
</dbReference>
<dbReference type="PANTHER" id="PTHR38440:SF1">
    <property type="entry name" value="UPF0398 PROTEIN SPR0331"/>
    <property type="match status" value="1"/>
</dbReference>
<dbReference type="RefSeq" id="WP_369941345.1">
    <property type="nucleotide sequence ID" value="NZ_JBCLUF010000010.1"/>
</dbReference>
<dbReference type="SUPFAM" id="SSF102405">
    <property type="entry name" value="MCP/YpsA-like"/>
    <property type="match status" value="1"/>
</dbReference>
<proteinExistence type="predicted"/>
<keyword evidence="2" id="KW-1185">Reference proteome</keyword>
<comment type="caution">
    <text evidence="1">The sequence shown here is derived from an EMBL/GenBank/DDBJ whole genome shotgun (WGS) entry which is preliminary data.</text>
</comment>
<gene>
    <name evidence="1" type="ORF">AALT52_03980</name>
</gene>
<protein>
    <submittedName>
        <fullName evidence="1">DUF1273 domain-containing protein</fullName>
    </submittedName>
</protein>
<dbReference type="NCBIfam" id="NF010181">
    <property type="entry name" value="PRK13660.1"/>
    <property type="match status" value="1"/>
</dbReference>
<dbReference type="Pfam" id="PF06908">
    <property type="entry name" value="YpsA"/>
    <property type="match status" value="1"/>
</dbReference>
<accession>A0ABV4DNJ0</accession>
<organism evidence="1 2">
    <name type="scientific">Ligilactobacillus faecis</name>
    <dbReference type="NCBI Taxonomy" id="762833"/>
    <lineage>
        <taxon>Bacteria</taxon>
        <taxon>Bacillati</taxon>
        <taxon>Bacillota</taxon>
        <taxon>Bacilli</taxon>
        <taxon>Lactobacillales</taxon>
        <taxon>Lactobacillaceae</taxon>
        <taxon>Ligilactobacillus</taxon>
    </lineage>
</organism>
<dbReference type="Gene3D" id="3.40.50.450">
    <property type="match status" value="1"/>
</dbReference>
<reference evidence="1 2" key="1">
    <citation type="submission" date="2024-03" db="EMBL/GenBank/DDBJ databases">
        <title>Mouse gut bacterial collection (mGBC) of GemPharmatech.</title>
        <authorList>
            <person name="He Y."/>
            <person name="Dong L."/>
            <person name="Wu D."/>
            <person name="Gao X."/>
            <person name="Lin Z."/>
        </authorList>
    </citation>
    <scope>NUCLEOTIDE SEQUENCE [LARGE SCALE GENOMIC DNA]</scope>
    <source>
        <strain evidence="1 2">15-30</strain>
    </source>
</reference>
<dbReference type="PANTHER" id="PTHR38440">
    <property type="entry name" value="UPF0398 PROTEIN YPSA"/>
    <property type="match status" value="1"/>
</dbReference>
<dbReference type="InterPro" id="IPR010697">
    <property type="entry name" value="YspA"/>
</dbReference>
<evidence type="ECO:0000313" key="1">
    <source>
        <dbReference type="EMBL" id="MEY8662050.1"/>
    </source>
</evidence>
<sequence length="182" mass="21690">MRLWVTGYRSYELGIFKTDDKKIEVIKYALRQLFERKLDEELEWIISGGQLGVEQWALEAALDFTKENINVKTALMYPYAEFSKNWKEDKQLKLYELEQAVDFSASVSDKPYTSPVQLRNYQRFMVEHTDQAVLLYDPEYPGKAKYDHEFLQKTAHPFELIDMYQLQDAAEQYAEQQRIDYE</sequence>
<name>A0ABV4DNJ0_9LACO</name>
<dbReference type="PIRSF" id="PIRSF021290">
    <property type="entry name" value="DUF1273"/>
    <property type="match status" value="1"/>
</dbReference>